<dbReference type="EMBL" id="LJCR01000065">
    <property type="protein sequence ID" value="KPV54389.1"/>
    <property type="molecule type" value="Genomic_DNA"/>
</dbReference>
<dbReference type="AlphaFoldDB" id="A0A0N8PT31"/>
<feature type="transmembrane region" description="Helical" evidence="1">
    <location>
        <begin position="12"/>
        <end position="36"/>
    </location>
</feature>
<name>A0A0N8PT31_9CHLR</name>
<evidence type="ECO:0000256" key="1">
    <source>
        <dbReference type="SAM" id="Phobius"/>
    </source>
</evidence>
<feature type="transmembrane region" description="Helical" evidence="1">
    <location>
        <begin position="48"/>
        <end position="69"/>
    </location>
</feature>
<protein>
    <recommendedName>
        <fullName evidence="4">Transmembrane protein</fullName>
    </recommendedName>
</protein>
<evidence type="ECO:0000313" key="2">
    <source>
        <dbReference type="EMBL" id="KPV54389.1"/>
    </source>
</evidence>
<sequence>MEVDLPCADSRYSDASTTVVFGWYGFCFSLTCRVLLQISEAVWNVPDSWPWLCMTWGFTGLVVVFAWVWHRGWTCRHERGLYVATEQGVQAGLQVSIHDMQERLTSLI</sequence>
<organism evidence="2 3">
    <name type="scientific">Kouleothrix aurantiaca</name>
    <dbReference type="NCBI Taxonomy" id="186479"/>
    <lineage>
        <taxon>Bacteria</taxon>
        <taxon>Bacillati</taxon>
        <taxon>Chloroflexota</taxon>
        <taxon>Chloroflexia</taxon>
        <taxon>Chloroflexales</taxon>
        <taxon>Roseiflexineae</taxon>
        <taxon>Roseiflexaceae</taxon>
        <taxon>Kouleothrix</taxon>
    </lineage>
</organism>
<dbReference type="Proteomes" id="UP000050509">
    <property type="component" value="Unassembled WGS sequence"/>
</dbReference>
<proteinExistence type="predicted"/>
<gene>
    <name evidence="2" type="ORF">SE17_04085</name>
</gene>
<accession>A0A0N8PT31</accession>
<evidence type="ECO:0000313" key="3">
    <source>
        <dbReference type="Proteomes" id="UP000050509"/>
    </source>
</evidence>
<keyword evidence="1" id="KW-0472">Membrane</keyword>
<comment type="caution">
    <text evidence="2">The sequence shown here is derived from an EMBL/GenBank/DDBJ whole genome shotgun (WGS) entry which is preliminary data.</text>
</comment>
<keyword evidence="3" id="KW-1185">Reference proteome</keyword>
<evidence type="ECO:0008006" key="4">
    <source>
        <dbReference type="Google" id="ProtNLM"/>
    </source>
</evidence>
<keyword evidence="1" id="KW-1133">Transmembrane helix</keyword>
<reference evidence="2 3" key="1">
    <citation type="submission" date="2015-09" db="EMBL/GenBank/DDBJ databases">
        <title>Draft genome sequence of Kouleothrix aurantiaca JCM 19913.</title>
        <authorList>
            <person name="Hemp J."/>
        </authorList>
    </citation>
    <scope>NUCLEOTIDE SEQUENCE [LARGE SCALE GENOMIC DNA]</scope>
    <source>
        <strain evidence="2 3">COM-B</strain>
    </source>
</reference>
<keyword evidence="1" id="KW-0812">Transmembrane</keyword>